<dbReference type="EMBL" id="UXAU01000013">
    <property type="protein sequence ID" value="VDC21338.1"/>
    <property type="molecule type" value="Genomic_DNA"/>
</dbReference>
<feature type="signal peptide" evidence="1">
    <location>
        <begin position="1"/>
        <end position="25"/>
    </location>
</feature>
<proteinExistence type="predicted"/>
<protein>
    <recommendedName>
        <fullName evidence="4">Lipoprotein</fullName>
    </recommendedName>
</protein>
<evidence type="ECO:0008006" key="4">
    <source>
        <dbReference type="Google" id="ProtNLM"/>
    </source>
</evidence>
<sequence>MWKSARSPLFALLAVVGLCVTSCTADTQPVVEAAPEQVLDLPRIPWEGGPDYWKSFAKADAAGWSDPSFFPIAIWYNGISSDAEVKFDKDHGVNTYMGMDSSTPYSLFEQNDVFWIGGPLNSSFTTASRNWVGAFLDDEVDGRFTPVDGAKHLQDLADTAPDGFFKYANFTQMVISHYMDPSAAQRFVNGFTDVVSVDMYWYTIPYCSLEPYNNAHLAPVAQASCRTASSYGKTMEALRQQDAADGKLQPLWQFVEDLNGGPGEGPFTANITASQLKGAVMSSLINEARGIVYFNQSLTGPCGGGSVLRLAQVTPDYCGAEQVAAMQKINTQIHTLAPVLNSQSYQYSFGDGLQTMLKTHDGYAYIFAMGSAGSASGNRTFTLPATIKATSVDVLDENRSISVQTGGEFVDSLASESDYHIYKVKL</sequence>
<feature type="chain" id="PRO_5039628434" description="Lipoprotein" evidence="1">
    <location>
        <begin position="26"/>
        <end position="426"/>
    </location>
</feature>
<keyword evidence="1" id="KW-0732">Signal</keyword>
<evidence type="ECO:0000256" key="1">
    <source>
        <dbReference type="SAM" id="SignalP"/>
    </source>
</evidence>
<reference evidence="2 3" key="1">
    <citation type="submission" date="2018-11" db="EMBL/GenBank/DDBJ databases">
        <authorList>
            <person name="Criscuolo A."/>
        </authorList>
    </citation>
    <scope>NUCLEOTIDE SEQUENCE [LARGE SCALE GENOMIC DNA]</scope>
    <source>
        <strain evidence="2">AT11b</strain>
    </source>
</reference>
<dbReference type="OrthoDB" id="505641at2"/>
<gene>
    <name evidence="2" type="ORF">PSET11_00700</name>
</gene>
<name>A0A3P5WI33_9MICC</name>
<dbReference type="Proteomes" id="UP000280861">
    <property type="component" value="Unassembled WGS sequence"/>
</dbReference>
<keyword evidence="3" id="KW-1185">Reference proteome</keyword>
<accession>A0A3P5WI33</accession>
<dbReference type="RefSeq" id="WP_124090711.1">
    <property type="nucleotide sequence ID" value="NZ_CBCRYA010000008.1"/>
</dbReference>
<evidence type="ECO:0000313" key="3">
    <source>
        <dbReference type="Proteomes" id="UP000280861"/>
    </source>
</evidence>
<dbReference type="AlphaFoldDB" id="A0A3P5WI33"/>
<organism evidence="2 3">
    <name type="scientific">Arthrobacter ulcerisalmonis</name>
    <dbReference type="NCBI Taxonomy" id="2483813"/>
    <lineage>
        <taxon>Bacteria</taxon>
        <taxon>Bacillati</taxon>
        <taxon>Actinomycetota</taxon>
        <taxon>Actinomycetes</taxon>
        <taxon>Micrococcales</taxon>
        <taxon>Micrococcaceae</taxon>
        <taxon>Arthrobacter</taxon>
    </lineage>
</organism>
<evidence type="ECO:0000313" key="2">
    <source>
        <dbReference type="EMBL" id="VDC21338.1"/>
    </source>
</evidence>